<evidence type="ECO:0000313" key="2">
    <source>
        <dbReference type="EMBL" id="QEH37025.1"/>
    </source>
</evidence>
<name>A0A5B9WAA4_9BACT</name>
<reference evidence="2 3" key="1">
    <citation type="submission" date="2019-08" db="EMBL/GenBank/DDBJ databases">
        <title>Deep-cultivation of Planctomycetes and their phenomic and genomic characterization uncovers novel biology.</title>
        <authorList>
            <person name="Wiegand S."/>
            <person name="Jogler M."/>
            <person name="Boedeker C."/>
            <person name="Pinto D."/>
            <person name="Vollmers J."/>
            <person name="Rivas-Marin E."/>
            <person name="Kohn T."/>
            <person name="Peeters S.H."/>
            <person name="Heuer A."/>
            <person name="Rast P."/>
            <person name="Oberbeckmann S."/>
            <person name="Bunk B."/>
            <person name="Jeske O."/>
            <person name="Meyerdierks A."/>
            <person name="Storesund J.E."/>
            <person name="Kallscheuer N."/>
            <person name="Luecker S."/>
            <person name="Lage O.M."/>
            <person name="Pohl T."/>
            <person name="Merkel B.J."/>
            <person name="Hornburger P."/>
            <person name="Mueller R.-W."/>
            <person name="Bruemmer F."/>
            <person name="Labrenz M."/>
            <person name="Spormann A.M."/>
            <person name="Op den Camp H."/>
            <person name="Overmann J."/>
            <person name="Amann R."/>
            <person name="Jetten M.S.M."/>
            <person name="Mascher T."/>
            <person name="Medema M.H."/>
            <person name="Devos D.P."/>
            <person name="Kaster A.-K."/>
            <person name="Ovreas L."/>
            <person name="Rohde M."/>
            <person name="Galperin M.Y."/>
            <person name="Jogler C."/>
        </authorList>
    </citation>
    <scope>NUCLEOTIDE SEQUENCE [LARGE SCALE GENOMIC DNA]</scope>
    <source>
        <strain evidence="2 3">OJF2</strain>
    </source>
</reference>
<evidence type="ECO:0008006" key="4">
    <source>
        <dbReference type="Google" id="ProtNLM"/>
    </source>
</evidence>
<dbReference type="OrthoDB" id="273848at2"/>
<dbReference type="KEGG" id="agv:OJF2_56100"/>
<sequence length="190" mass="20649">MIIRRTGPSSRRRRGVTIIETTVMMTGLAVMLGLCAAMLEFLMRIDADSRAKMEGAAALARLNERFREDVHLASSATPEAGAGDHGPRLRLTLEPDHRVEYEAAGVAKLVRIELRKGAVVHRESFHLPSRIPPRLEIREDDGLRFAVVGIDRRTPDVASNLPRPFEVVALVGKDRGPSAPSQAAGGGGSR</sequence>
<dbReference type="AlphaFoldDB" id="A0A5B9WAA4"/>
<proteinExistence type="predicted"/>
<accession>A0A5B9WAA4</accession>
<dbReference type="RefSeq" id="WP_148596640.1">
    <property type="nucleotide sequence ID" value="NZ_CP042997.1"/>
</dbReference>
<evidence type="ECO:0000313" key="3">
    <source>
        <dbReference type="Proteomes" id="UP000324233"/>
    </source>
</evidence>
<gene>
    <name evidence="2" type="ORF">OJF2_56100</name>
</gene>
<keyword evidence="1" id="KW-0472">Membrane</keyword>
<keyword evidence="1" id="KW-1133">Transmembrane helix</keyword>
<protein>
    <recommendedName>
        <fullName evidence="4">Type II secretion system protein</fullName>
    </recommendedName>
</protein>
<feature type="transmembrane region" description="Helical" evidence="1">
    <location>
        <begin position="21"/>
        <end position="43"/>
    </location>
</feature>
<keyword evidence="3" id="KW-1185">Reference proteome</keyword>
<dbReference type="EMBL" id="CP042997">
    <property type="protein sequence ID" value="QEH37025.1"/>
    <property type="molecule type" value="Genomic_DNA"/>
</dbReference>
<evidence type="ECO:0000256" key="1">
    <source>
        <dbReference type="SAM" id="Phobius"/>
    </source>
</evidence>
<dbReference type="Proteomes" id="UP000324233">
    <property type="component" value="Chromosome"/>
</dbReference>
<organism evidence="2 3">
    <name type="scientific">Aquisphaera giovannonii</name>
    <dbReference type="NCBI Taxonomy" id="406548"/>
    <lineage>
        <taxon>Bacteria</taxon>
        <taxon>Pseudomonadati</taxon>
        <taxon>Planctomycetota</taxon>
        <taxon>Planctomycetia</taxon>
        <taxon>Isosphaerales</taxon>
        <taxon>Isosphaeraceae</taxon>
        <taxon>Aquisphaera</taxon>
    </lineage>
</organism>
<keyword evidence="1" id="KW-0812">Transmembrane</keyword>